<dbReference type="RefSeq" id="WP_227183462.1">
    <property type="nucleotide sequence ID" value="NZ_JAJCIQ010000003.1"/>
</dbReference>
<gene>
    <name evidence="1" type="ORF">LIZ65_07750</name>
</gene>
<dbReference type="EMBL" id="JAJCIS010000003">
    <property type="protein sequence ID" value="MCB7387183.1"/>
    <property type="molecule type" value="Genomic_DNA"/>
</dbReference>
<dbReference type="Proteomes" id="UP001299546">
    <property type="component" value="Unassembled WGS sequence"/>
</dbReference>
<keyword evidence="2" id="KW-1185">Reference proteome</keyword>
<evidence type="ECO:0000313" key="1">
    <source>
        <dbReference type="EMBL" id="MCB7387183.1"/>
    </source>
</evidence>
<organism evidence="1 2">
    <name type="scientific">Bariatricus massiliensis</name>
    <dbReference type="NCBI Taxonomy" id="1745713"/>
    <lineage>
        <taxon>Bacteria</taxon>
        <taxon>Bacillati</taxon>
        <taxon>Bacillota</taxon>
        <taxon>Clostridia</taxon>
        <taxon>Lachnospirales</taxon>
        <taxon>Lachnospiraceae</taxon>
        <taxon>Bariatricus</taxon>
    </lineage>
</organism>
<reference evidence="1 2" key="1">
    <citation type="submission" date="2021-10" db="EMBL/GenBank/DDBJ databases">
        <title>Collection of gut derived symbiotic bacterial strains cultured from healthy donors.</title>
        <authorList>
            <person name="Lin H."/>
            <person name="Littmann E."/>
            <person name="Kohout C."/>
            <person name="Pamer E.G."/>
        </authorList>
    </citation>
    <scope>NUCLEOTIDE SEQUENCE [LARGE SCALE GENOMIC DNA]</scope>
    <source>
        <strain evidence="1 2">DFI.1.165</strain>
    </source>
</reference>
<name>A0ABS8DFI9_9FIRM</name>
<accession>A0ABS8DFI9</accession>
<proteinExistence type="predicted"/>
<protein>
    <submittedName>
        <fullName evidence="1">Uncharacterized protein</fullName>
    </submittedName>
</protein>
<sequence>MERCLVIPQDLIDKLNRAYADAPTRGRWTAIGVNNVNEMIQRVIDELNLKNPKLLIRNHRVENSTNIRYRVENSGTTSKFGGYIENNKGNIDALFFYIEPNVSSANDFLSRYVMPSILGIYKSVEKRTKDLHINNMPVYIVSLCSTSRIGNDSVKRTIICAETMGFDYVDVFNNSYKEVINRFDVNGNPITTIETLQELDYFLKYSGTNEYFNLDTVTKTMTILSGRFTANNSNVTAELYRYVLRVIPASYMASNEGYKIDATSLSTINNDSVKLIKNIWKNFNIKWRRKNYANNILRCSGNG</sequence>
<comment type="caution">
    <text evidence="1">The sequence shown here is derived from an EMBL/GenBank/DDBJ whole genome shotgun (WGS) entry which is preliminary data.</text>
</comment>
<evidence type="ECO:0000313" key="2">
    <source>
        <dbReference type="Proteomes" id="UP001299546"/>
    </source>
</evidence>